<dbReference type="EMBL" id="JAVFWL010000003">
    <property type="protein sequence ID" value="KAK6740139.1"/>
    <property type="molecule type" value="Genomic_DNA"/>
</dbReference>
<evidence type="ECO:0000313" key="1">
    <source>
        <dbReference type="EMBL" id="KAK6740139.1"/>
    </source>
</evidence>
<reference evidence="1 2" key="1">
    <citation type="submission" date="2023-08" db="EMBL/GenBank/DDBJ databases">
        <title>A Necator americanus chromosomal reference genome.</title>
        <authorList>
            <person name="Ilik V."/>
            <person name="Petrzelkova K.J."/>
            <person name="Pardy F."/>
            <person name="Fuh T."/>
            <person name="Niatou-Singa F.S."/>
            <person name="Gouil Q."/>
            <person name="Baker L."/>
            <person name="Ritchie M.E."/>
            <person name="Jex A.R."/>
            <person name="Gazzola D."/>
            <person name="Li H."/>
            <person name="Toshio Fujiwara R."/>
            <person name="Zhan B."/>
            <person name="Aroian R.V."/>
            <person name="Pafco B."/>
            <person name="Schwarz E.M."/>
        </authorList>
    </citation>
    <scope>NUCLEOTIDE SEQUENCE [LARGE SCALE GENOMIC DNA]</scope>
    <source>
        <strain evidence="1 2">Aroian</strain>
        <tissue evidence="1">Whole animal</tissue>
    </source>
</reference>
<proteinExistence type="predicted"/>
<accession>A0ABR1CP73</accession>
<keyword evidence="2" id="KW-1185">Reference proteome</keyword>
<evidence type="ECO:0000313" key="2">
    <source>
        <dbReference type="Proteomes" id="UP001303046"/>
    </source>
</evidence>
<dbReference type="Proteomes" id="UP001303046">
    <property type="component" value="Unassembled WGS sequence"/>
</dbReference>
<protein>
    <submittedName>
        <fullName evidence="1">Uncharacterized protein</fullName>
    </submittedName>
</protein>
<sequence length="99" mass="10567">MATPETRRKTVGVDLRILFDNVESGGLFDSVGASRLRLVFEIGFSSREASEPALDSPDDSGALAQSAADVPGCCRCSNAVTPLIKDDSSNLLLRNSHRD</sequence>
<organism evidence="1 2">
    <name type="scientific">Necator americanus</name>
    <name type="common">Human hookworm</name>
    <dbReference type="NCBI Taxonomy" id="51031"/>
    <lineage>
        <taxon>Eukaryota</taxon>
        <taxon>Metazoa</taxon>
        <taxon>Ecdysozoa</taxon>
        <taxon>Nematoda</taxon>
        <taxon>Chromadorea</taxon>
        <taxon>Rhabditida</taxon>
        <taxon>Rhabditina</taxon>
        <taxon>Rhabditomorpha</taxon>
        <taxon>Strongyloidea</taxon>
        <taxon>Ancylostomatidae</taxon>
        <taxon>Bunostominae</taxon>
        <taxon>Necator</taxon>
    </lineage>
</organism>
<gene>
    <name evidence="1" type="primary">Necator_chrIII.g9311</name>
    <name evidence="1" type="ORF">RB195_008546</name>
</gene>
<comment type="caution">
    <text evidence="1">The sequence shown here is derived from an EMBL/GenBank/DDBJ whole genome shotgun (WGS) entry which is preliminary data.</text>
</comment>
<name>A0ABR1CP73_NECAM</name>